<keyword evidence="2" id="KW-1185">Reference proteome</keyword>
<dbReference type="Proteomes" id="UP001556636">
    <property type="component" value="Unassembled WGS sequence"/>
</dbReference>
<proteinExistence type="predicted"/>
<evidence type="ECO:0008006" key="3">
    <source>
        <dbReference type="Google" id="ProtNLM"/>
    </source>
</evidence>
<dbReference type="EMBL" id="JBAKFG010000001">
    <property type="protein sequence ID" value="MEX0372581.1"/>
    <property type="molecule type" value="Genomic_DNA"/>
</dbReference>
<name>A0ABV3RWU6_9GAMM</name>
<accession>A0ABV3RWU6</accession>
<reference evidence="1 2" key="1">
    <citation type="submission" date="2024-02" db="EMBL/GenBank/DDBJ databases">
        <title>New especies of Spiribacter isolated from saline water.</title>
        <authorList>
            <person name="Leon M.J."/>
            <person name="De La Haba R."/>
            <person name="Sanchez-Porro C."/>
            <person name="Ventosa A."/>
        </authorList>
    </citation>
    <scope>NUCLEOTIDE SEQUENCE [LARGE SCALE GENOMIC DNA]</scope>
    <source>
        <strain evidence="2">ag22IC6-196</strain>
    </source>
</reference>
<evidence type="ECO:0000313" key="1">
    <source>
        <dbReference type="EMBL" id="MEX0372581.1"/>
    </source>
</evidence>
<organism evidence="1 2">
    <name type="scientific">Spiribacter roseus</name>
    <dbReference type="NCBI Taxonomy" id="1855875"/>
    <lineage>
        <taxon>Bacteria</taxon>
        <taxon>Pseudomonadati</taxon>
        <taxon>Pseudomonadota</taxon>
        <taxon>Gammaproteobacteria</taxon>
        <taxon>Chromatiales</taxon>
        <taxon>Ectothiorhodospiraceae</taxon>
        <taxon>Spiribacter</taxon>
    </lineage>
</organism>
<comment type="caution">
    <text evidence="1">The sequence shown here is derived from an EMBL/GenBank/DDBJ whole genome shotgun (WGS) entry which is preliminary data.</text>
</comment>
<dbReference type="RefSeq" id="WP_367951204.1">
    <property type="nucleotide sequence ID" value="NZ_JBAKFG010000001.1"/>
</dbReference>
<protein>
    <recommendedName>
        <fullName evidence="3">Phosphoglycerate mutase</fullName>
    </recommendedName>
</protein>
<sequence>MSTTPGIRCLAPALLGPVPATLADATASAGPFPALEYLLGKARRRRDGAADGEALIRGLVTPSPAPGALLARAFAAPAGRRGYRAAPVHLRPDRDRLLLFAGDALRLSDDESSSICTDFNRLFGVDGLALESRDGEWLLTAEQPPGPELPALRAVAGQYLDTVIPDDAASRPWRQLLNEVQMFLFDHPVNSAREARGDLSVNGLWFWGGGPGDAAAADADVDWIVTDDPFARAVGTALGLPVSPCDAVTRADLAAAGNVVIVWTDAERALLGGDVEGWLAALQRFEAGWAPCLRDLALSDGRRVALRTGGSGEFGLDPGARRRFWRRLRPLGEWVARE</sequence>
<gene>
    <name evidence="1" type="ORF">V6X51_03920</name>
</gene>
<evidence type="ECO:0000313" key="2">
    <source>
        <dbReference type="Proteomes" id="UP001556636"/>
    </source>
</evidence>